<feature type="compositionally biased region" description="Basic and acidic residues" evidence="1">
    <location>
        <begin position="304"/>
        <end position="328"/>
    </location>
</feature>
<evidence type="ECO:0000256" key="1">
    <source>
        <dbReference type="SAM" id="MobiDB-lite"/>
    </source>
</evidence>
<sequence>MEDDAERVDWGNDDDELQAPPESYPSDSPQQATGGYAGEDAEDAVSLGGDDEDEREFYAHHSTASTSVGGGALLTKSSAVAHSHTTKRDSQRQSTTSSQHTRAPSQSKNPESPTSGLRRTHSANTLPAPLTHALPPKPVVAPPHFRPPSPAGPGILASAMVHRQKKSNGSLKASDGGDPLPPDWEIRYPRTGGNEAYYFNVKTEESTWVRPKLPLSGTSSPTKERENGHIHLSGRRSPDDLDSALLDMSAIDRKRAPLPPQDQQWRENRKAPTAPPTGSYVNAPVAAPAPQGARFVPPPPPGDNGRRPYELLDAPPADRREDRFRAPLDDVPPGPRRAGRSPPRDDIDRMRRPLPTGPGDRHSRFDPLPSPADRMDVDGPPPPKTTPAPRSTMGGMHADRMIAEPPRGPRAMAARDGPGGPYSSVPNAAPPPPPPPPAFNARPPMGPPVDPSNFGAGRGRGRPNDRRWETNDQDRRPSFSGPPSREASAPSPFTPRRVEPMISPRDLPDRPGSRAPLPNDRRDDRPPSRISGTNNVPIGARPSDHPSGSFAPNGVRSPVDRYRRADDVGDRLRRPPPGDIEPYDRRPPPPHDLPPSDPPRGDRPGRRLSVGQEGLNRARGEPMIDRPLNALPPRPRDAPRDDQLPRQVR</sequence>
<feature type="compositionally biased region" description="Polar residues" evidence="1">
    <location>
        <begin position="103"/>
        <end position="117"/>
    </location>
</feature>
<dbReference type="CDD" id="cd00201">
    <property type="entry name" value="WW"/>
    <property type="match status" value="1"/>
</dbReference>
<dbReference type="PROSITE" id="PS50020">
    <property type="entry name" value="WW_DOMAIN_2"/>
    <property type="match status" value="1"/>
</dbReference>
<dbReference type="Gene3D" id="2.20.70.10">
    <property type="match status" value="1"/>
</dbReference>
<feature type="compositionally biased region" description="Basic and acidic residues" evidence="1">
    <location>
        <begin position="558"/>
        <end position="573"/>
    </location>
</feature>
<evidence type="ECO:0000259" key="2">
    <source>
        <dbReference type="PROSITE" id="PS50020"/>
    </source>
</evidence>
<feature type="compositionally biased region" description="Low complexity" evidence="1">
    <location>
        <begin position="92"/>
        <end position="102"/>
    </location>
</feature>
<protein>
    <recommendedName>
        <fullName evidence="2">WW domain-containing protein</fullName>
    </recommendedName>
</protein>
<proteinExistence type="predicted"/>
<dbReference type="Proteomes" id="UP000184267">
    <property type="component" value="Unassembled WGS sequence"/>
</dbReference>
<feature type="compositionally biased region" description="Low complexity" evidence="1">
    <location>
        <begin position="123"/>
        <end position="134"/>
    </location>
</feature>
<dbReference type="InterPro" id="IPR036020">
    <property type="entry name" value="WW_dom_sf"/>
</dbReference>
<dbReference type="AlphaFoldDB" id="A0A1M2VL58"/>
<feature type="compositionally biased region" description="Acidic residues" evidence="1">
    <location>
        <begin position="39"/>
        <end position="55"/>
    </location>
</feature>
<feature type="domain" description="WW" evidence="2">
    <location>
        <begin position="178"/>
        <end position="213"/>
    </location>
</feature>
<feature type="compositionally biased region" description="Basic and acidic residues" evidence="1">
    <location>
        <begin position="462"/>
        <end position="477"/>
    </location>
</feature>
<keyword evidence="4" id="KW-1185">Reference proteome</keyword>
<evidence type="ECO:0000313" key="4">
    <source>
        <dbReference type="Proteomes" id="UP000184267"/>
    </source>
</evidence>
<dbReference type="InterPro" id="IPR001202">
    <property type="entry name" value="WW_dom"/>
</dbReference>
<dbReference type="SUPFAM" id="SSF51045">
    <property type="entry name" value="WW domain"/>
    <property type="match status" value="1"/>
</dbReference>
<gene>
    <name evidence="3" type="ORF">TRAPUB_821</name>
</gene>
<dbReference type="OMA" id="HARANNE"/>
<evidence type="ECO:0000313" key="3">
    <source>
        <dbReference type="EMBL" id="OJT08282.1"/>
    </source>
</evidence>
<feature type="compositionally biased region" description="Pro residues" evidence="1">
    <location>
        <begin position="428"/>
        <end position="450"/>
    </location>
</feature>
<feature type="compositionally biased region" description="Basic and acidic residues" evidence="1">
    <location>
        <begin position="342"/>
        <end position="351"/>
    </location>
</feature>
<feature type="region of interest" description="Disordered" evidence="1">
    <location>
        <begin position="208"/>
        <end position="649"/>
    </location>
</feature>
<dbReference type="OrthoDB" id="548295at2759"/>
<name>A0A1M2VL58_TRAPU</name>
<dbReference type="EMBL" id="MNAD01001066">
    <property type="protein sequence ID" value="OJT08282.1"/>
    <property type="molecule type" value="Genomic_DNA"/>
</dbReference>
<organism evidence="3 4">
    <name type="scientific">Trametes pubescens</name>
    <name type="common">White-rot fungus</name>
    <dbReference type="NCBI Taxonomy" id="154538"/>
    <lineage>
        <taxon>Eukaryota</taxon>
        <taxon>Fungi</taxon>
        <taxon>Dikarya</taxon>
        <taxon>Basidiomycota</taxon>
        <taxon>Agaricomycotina</taxon>
        <taxon>Agaricomycetes</taxon>
        <taxon>Polyporales</taxon>
        <taxon>Polyporaceae</taxon>
        <taxon>Trametes</taxon>
    </lineage>
</organism>
<feature type="compositionally biased region" description="Acidic residues" evidence="1">
    <location>
        <begin position="1"/>
        <end position="17"/>
    </location>
</feature>
<dbReference type="STRING" id="154538.A0A1M2VL58"/>
<dbReference type="SMART" id="SM00456">
    <property type="entry name" value="WW"/>
    <property type="match status" value="1"/>
</dbReference>
<reference evidence="3 4" key="1">
    <citation type="submission" date="2016-10" db="EMBL/GenBank/DDBJ databases">
        <title>Genome sequence of the basidiomycete white-rot fungus Trametes pubescens.</title>
        <authorList>
            <person name="Makela M.R."/>
            <person name="Granchi Z."/>
            <person name="Peng M."/>
            <person name="De Vries R.P."/>
            <person name="Grigoriev I."/>
            <person name="Riley R."/>
            <person name="Hilden K."/>
        </authorList>
    </citation>
    <scope>NUCLEOTIDE SEQUENCE [LARGE SCALE GENOMIC DNA]</scope>
    <source>
        <strain evidence="3 4">FBCC735</strain>
    </source>
</reference>
<feature type="compositionally biased region" description="Pro residues" evidence="1">
    <location>
        <begin position="135"/>
        <end position="151"/>
    </location>
</feature>
<accession>A0A1M2VL58</accession>
<feature type="region of interest" description="Disordered" evidence="1">
    <location>
        <begin position="1"/>
        <end position="191"/>
    </location>
</feature>
<feature type="compositionally biased region" description="Basic and acidic residues" evidence="1">
    <location>
        <begin position="634"/>
        <end position="649"/>
    </location>
</feature>
<comment type="caution">
    <text evidence="3">The sequence shown here is derived from an EMBL/GenBank/DDBJ whole genome shotgun (WGS) entry which is preliminary data.</text>
</comment>